<name>A0AAV3ZB45_9GAST</name>
<protein>
    <submittedName>
        <fullName evidence="6">Tigger transposable element-derived protein 6-like protein</fullName>
    </submittedName>
</protein>
<accession>A0AAV3ZB45</accession>
<comment type="subcellular location">
    <subcellularLocation>
        <location evidence="1">Nucleus</location>
    </subcellularLocation>
</comment>
<feature type="domain" description="HTH CENPB-type" evidence="5">
    <location>
        <begin position="211"/>
        <end position="286"/>
    </location>
</feature>
<dbReference type="InterPro" id="IPR007889">
    <property type="entry name" value="HTH_Psq"/>
</dbReference>
<feature type="compositionally biased region" description="Basic residues" evidence="4">
    <location>
        <begin position="921"/>
        <end position="946"/>
    </location>
</feature>
<gene>
    <name evidence="6" type="ORF">PoB_001844300</name>
</gene>
<evidence type="ECO:0000256" key="2">
    <source>
        <dbReference type="ARBA" id="ARBA00023125"/>
    </source>
</evidence>
<dbReference type="SUPFAM" id="SSF46689">
    <property type="entry name" value="Homeodomain-like"/>
    <property type="match status" value="1"/>
</dbReference>
<dbReference type="PROSITE" id="PS51253">
    <property type="entry name" value="HTH_CENPB"/>
    <property type="match status" value="1"/>
</dbReference>
<organism evidence="6 7">
    <name type="scientific">Plakobranchus ocellatus</name>
    <dbReference type="NCBI Taxonomy" id="259542"/>
    <lineage>
        <taxon>Eukaryota</taxon>
        <taxon>Metazoa</taxon>
        <taxon>Spiralia</taxon>
        <taxon>Lophotrochozoa</taxon>
        <taxon>Mollusca</taxon>
        <taxon>Gastropoda</taxon>
        <taxon>Heterobranchia</taxon>
        <taxon>Euthyneura</taxon>
        <taxon>Panpulmonata</taxon>
        <taxon>Sacoglossa</taxon>
        <taxon>Placobranchoidea</taxon>
        <taxon>Plakobranchidae</taxon>
        <taxon>Plakobranchus</taxon>
    </lineage>
</organism>
<dbReference type="InterPro" id="IPR006600">
    <property type="entry name" value="HTH_CenpB_DNA-bd_dom"/>
</dbReference>
<feature type="region of interest" description="Disordered" evidence="4">
    <location>
        <begin position="921"/>
        <end position="968"/>
    </location>
</feature>
<evidence type="ECO:0000313" key="6">
    <source>
        <dbReference type="EMBL" id="GFN91937.1"/>
    </source>
</evidence>
<evidence type="ECO:0000256" key="1">
    <source>
        <dbReference type="ARBA" id="ARBA00004123"/>
    </source>
</evidence>
<keyword evidence="3" id="KW-0539">Nucleus</keyword>
<dbReference type="EMBL" id="BLXT01002201">
    <property type="protein sequence ID" value="GFN91937.1"/>
    <property type="molecule type" value="Genomic_DNA"/>
</dbReference>
<dbReference type="GO" id="GO:0005634">
    <property type="term" value="C:nucleus"/>
    <property type="evidence" value="ECO:0007669"/>
    <property type="project" value="UniProtKB-SubCell"/>
</dbReference>
<dbReference type="Pfam" id="PF03221">
    <property type="entry name" value="HTH_Tnp_Tc5"/>
    <property type="match status" value="1"/>
</dbReference>
<keyword evidence="7" id="KW-1185">Reference proteome</keyword>
<dbReference type="InterPro" id="IPR009057">
    <property type="entry name" value="Homeodomain-like_sf"/>
</dbReference>
<sequence>MEFKPGATFSSWVDFFIAVEEYKEKTFQPMIMYSCRLARKANLRIKPGRLKYPDTEDLKYSYYDLRCTHRGFYISKGENKRNTSSFKSGCPARIYATVDKLKEIVVLRIVVDIHNHETKLASLATLNLPLGKIRQYAKREYGQSLTFSDMNSIKFRAMAKGDSRPWKRSYSQENLLEAMSKVQSGEMELCKAAKHYHIPYATLRDRLALRPPDSRGTALNNLEENKVVLWLLEMAKTGFHVTRQDFKEAVGDIWNARGTPTKSSEHQPSKKWMHSFFSRHPEVAECYPGEFWKSNDYVTKPLDPMVWFSRMKNHMETFDPTLLLSPDRLYSADEIYFKLCPQEQKVTTCEGSKLTTGSAAWHGITVVGCASAAGHLLPPICVFPFNEIPSYNPLEAFDSAMFQISPHGRVTPHVFLSWLRDCFIPAVTHHQKPVALFVDALSAHRSHVDIVELCTQHSIILYCIDDQNTGLVPPLEQPFLSHIEQMCAETVGPGVALCRDHSSQQTFAGVLKTAWSTNSNYDLAVEGFARTGIYPFDFDRISGLEDLVVDQNLCSSGCAGLLQPKSEPLSPLSDTDTDPMDHLLVTQASTEALTSRPSEYDYDLKTDVDSMCHLTPSTEHLVPSQDPTPALVTAVTPGSPQKTTIDSIDESQTNSISQNLSQPAWVVTGCPHVSPPHKPPLPTSNSHSHFLNFSDKPSLDYIKLLLQIAFSHGEATTMDVLDKYAAGNTVAEPFQAMIDVLNVLLDSNKSKYSKSPDQTKTLADQFESGTERVMHLAGEQSQPQLSSLIHPSVDKSQVPLCSCHLQPQAHPSIQLQSVKKNSRGFPLVQNSLTSNTHSQYSEQHPVPRPMHLQSTTFTQLAGMASKHPANQSQILSHLPVALTGKAFAVYLDVKRREREKMEKGEGVSTIVQVVEEERCKLGKRKKNQQASGRKKKKKKEQAKSKMKTSCENDVNEDGNICDMICDDSDDRKKDRFAAAADDVKDRKLKL</sequence>
<dbReference type="Gene3D" id="1.10.10.60">
    <property type="entry name" value="Homeodomain-like"/>
    <property type="match status" value="1"/>
</dbReference>
<dbReference type="InterPro" id="IPR004875">
    <property type="entry name" value="DDE_SF_endonuclease_dom"/>
</dbReference>
<reference evidence="6 7" key="1">
    <citation type="journal article" date="2021" name="Elife">
        <title>Chloroplast acquisition without the gene transfer in kleptoplastic sea slugs, Plakobranchus ocellatus.</title>
        <authorList>
            <person name="Maeda T."/>
            <person name="Takahashi S."/>
            <person name="Yoshida T."/>
            <person name="Shimamura S."/>
            <person name="Takaki Y."/>
            <person name="Nagai Y."/>
            <person name="Toyoda A."/>
            <person name="Suzuki Y."/>
            <person name="Arimoto A."/>
            <person name="Ishii H."/>
            <person name="Satoh N."/>
            <person name="Nishiyama T."/>
            <person name="Hasebe M."/>
            <person name="Maruyama T."/>
            <person name="Minagawa J."/>
            <person name="Obokata J."/>
            <person name="Shigenobu S."/>
        </authorList>
    </citation>
    <scope>NUCLEOTIDE SEQUENCE [LARGE SCALE GENOMIC DNA]</scope>
</reference>
<dbReference type="AlphaFoldDB" id="A0AAV3ZB45"/>
<evidence type="ECO:0000256" key="4">
    <source>
        <dbReference type="SAM" id="MobiDB-lite"/>
    </source>
</evidence>
<dbReference type="InterPro" id="IPR052579">
    <property type="entry name" value="Zinc_finger_SWIM"/>
</dbReference>
<proteinExistence type="predicted"/>
<evidence type="ECO:0000256" key="3">
    <source>
        <dbReference type="ARBA" id="ARBA00023242"/>
    </source>
</evidence>
<evidence type="ECO:0000313" key="7">
    <source>
        <dbReference type="Proteomes" id="UP000735302"/>
    </source>
</evidence>
<keyword evidence="2" id="KW-0238">DNA-binding</keyword>
<dbReference type="Proteomes" id="UP000735302">
    <property type="component" value="Unassembled WGS sequence"/>
</dbReference>
<dbReference type="PANTHER" id="PTHR31569:SF4">
    <property type="entry name" value="SWIM-TYPE DOMAIN-CONTAINING PROTEIN"/>
    <property type="match status" value="1"/>
</dbReference>
<dbReference type="Pfam" id="PF03184">
    <property type="entry name" value="DDE_1"/>
    <property type="match status" value="1"/>
</dbReference>
<evidence type="ECO:0000259" key="5">
    <source>
        <dbReference type="PROSITE" id="PS51253"/>
    </source>
</evidence>
<dbReference type="Pfam" id="PF05225">
    <property type="entry name" value="HTH_psq"/>
    <property type="match status" value="1"/>
</dbReference>
<dbReference type="PANTHER" id="PTHR31569">
    <property type="entry name" value="SWIM-TYPE DOMAIN-CONTAINING PROTEIN"/>
    <property type="match status" value="1"/>
</dbReference>
<dbReference type="GO" id="GO:0003677">
    <property type="term" value="F:DNA binding"/>
    <property type="evidence" value="ECO:0007669"/>
    <property type="project" value="UniProtKB-KW"/>
</dbReference>
<comment type="caution">
    <text evidence="6">The sequence shown here is derived from an EMBL/GenBank/DDBJ whole genome shotgun (WGS) entry which is preliminary data.</text>
</comment>